<dbReference type="GO" id="GO:0006368">
    <property type="term" value="P:transcription elongation by RNA polymerase II"/>
    <property type="evidence" value="ECO:0007669"/>
    <property type="project" value="InterPro"/>
</dbReference>
<comment type="similarity">
    <text evidence="2">Belongs to the CDC73 family.</text>
</comment>
<evidence type="ECO:0000256" key="3">
    <source>
        <dbReference type="ARBA" id="ARBA00023163"/>
    </source>
</evidence>
<sequence>MATDSIPSDPLLSLRRAIAAQALPSPTTSADISTAAESVTDDLAEASHLFFPSSNPPHTIPLNTATRFVSAASNDTPVDLRSIFFAWQKKDVAIPEYIASAQQVNDALNNKQNGGETQEQILNLVFVERLDLITWLEGASDDSEYIKPLEGAAAAAEAAAVAAAASAAPTTATVLEEAAVPVPTAPTTAATAAAVPGARPAKVIDPRLQEIYNGERKLGDRNTVLRGIKPTEFSHVRKTAEIFLGRNNRNARPGATKPAISGKGGILPAPSAGLALPKKPGSMAVSSSTSSSSSSSSRRLDPIILLSPSASSPIRLSNIKSFLQDGVFVPPDHPTLASHTTSNIQFITRQLRLNGDSTTGGPGKGGSSTSGGGGSTNNTSRRPTRFILADSTANFKPDYWQRLVAVFTTGQAWQFKSYKWTNPPELFRHAAGIHVNMTGDHVPAQIRDWGRGVSTFSLSRWDEKKGVDGAGRWLDREIVEHIWDVVEQNMKAKGLLNK</sequence>
<dbReference type="RefSeq" id="XP_035346789.1">
    <property type="nucleotide sequence ID" value="XM_035490896.1"/>
</dbReference>
<dbReference type="Pfam" id="PF05179">
    <property type="entry name" value="CDC73_C"/>
    <property type="match status" value="1"/>
</dbReference>
<keyword evidence="8" id="KW-1185">Reference proteome</keyword>
<accession>A0A7H8R6Z1</accession>
<dbReference type="InterPro" id="IPR038103">
    <property type="entry name" value="CDC73_C_sf"/>
</dbReference>
<protein>
    <recommendedName>
        <fullName evidence="6">Cell division control protein 73 C-terminal domain-containing protein</fullName>
    </recommendedName>
</protein>
<dbReference type="EMBL" id="CP055901">
    <property type="protein sequence ID" value="QKX60613.1"/>
    <property type="molecule type" value="Genomic_DNA"/>
</dbReference>
<evidence type="ECO:0000259" key="6">
    <source>
        <dbReference type="Pfam" id="PF05179"/>
    </source>
</evidence>
<proteinExistence type="inferred from homology"/>
<gene>
    <name evidence="7" type="ORF">TRUGW13939_07758</name>
</gene>
<evidence type="ECO:0000256" key="2">
    <source>
        <dbReference type="ARBA" id="ARBA00010427"/>
    </source>
</evidence>
<feature type="domain" description="Cell division control protein 73 C-terminal" evidence="6">
    <location>
        <begin position="299"/>
        <end position="488"/>
    </location>
</feature>
<dbReference type="GO" id="GO:0032968">
    <property type="term" value="P:positive regulation of transcription elongation by RNA polymerase II"/>
    <property type="evidence" value="ECO:0007669"/>
    <property type="project" value="TreeGrafter"/>
</dbReference>
<feature type="compositionally biased region" description="Low complexity" evidence="5">
    <location>
        <begin position="286"/>
        <end position="299"/>
    </location>
</feature>
<dbReference type="InterPro" id="IPR007852">
    <property type="entry name" value="Cdc73/Parafibromin"/>
</dbReference>
<evidence type="ECO:0000256" key="5">
    <source>
        <dbReference type="SAM" id="MobiDB-lite"/>
    </source>
</evidence>
<dbReference type="GO" id="GO:0000993">
    <property type="term" value="F:RNA polymerase II complex binding"/>
    <property type="evidence" value="ECO:0007669"/>
    <property type="project" value="TreeGrafter"/>
</dbReference>
<feature type="compositionally biased region" description="Gly residues" evidence="5">
    <location>
        <begin position="358"/>
        <end position="375"/>
    </location>
</feature>
<dbReference type="Gene3D" id="3.40.50.11990">
    <property type="entry name" value="RNA polymerase II accessory factor, Cdc73 C-terminal domain"/>
    <property type="match status" value="1"/>
</dbReference>
<dbReference type="GO" id="GO:0016593">
    <property type="term" value="C:Cdc73/Paf1 complex"/>
    <property type="evidence" value="ECO:0007669"/>
    <property type="project" value="InterPro"/>
</dbReference>
<dbReference type="OrthoDB" id="2186602at2759"/>
<dbReference type="KEGG" id="trg:TRUGW13939_07758"/>
<feature type="region of interest" description="Disordered" evidence="5">
    <location>
        <begin position="353"/>
        <end position="383"/>
    </location>
</feature>
<name>A0A7H8R6Z1_TALRU</name>
<reference evidence="8" key="1">
    <citation type="submission" date="2020-06" db="EMBL/GenBank/DDBJ databases">
        <title>A chromosome-scale genome assembly of Talaromyces rugulosus W13939.</title>
        <authorList>
            <person name="Wang B."/>
            <person name="Guo L."/>
            <person name="Ye K."/>
            <person name="Wang L."/>
        </authorList>
    </citation>
    <scope>NUCLEOTIDE SEQUENCE [LARGE SCALE GENOMIC DNA]</scope>
    <source>
        <strain evidence="8">W13939</strain>
    </source>
</reference>
<feature type="region of interest" description="Disordered" evidence="5">
    <location>
        <begin position="271"/>
        <end position="299"/>
    </location>
</feature>
<evidence type="ECO:0000256" key="1">
    <source>
        <dbReference type="ARBA" id="ARBA00004123"/>
    </source>
</evidence>
<keyword evidence="3" id="KW-0804">Transcription</keyword>
<keyword evidence="4" id="KW-0539">Nucleus</keyword>
<dbReference type="PANTHER" id="PTHR12466:SF8">
    <property type="entry name" value="PARAFIBROMIN"/>
    <property type="match status" value="1"/>
</dbReference>
<evidence type="ECO:0000313" key="8">
    <source>
        <dbReference type="Proteomes" id="UP000509510"/>
    </source>
</evidence>
<dbReference type="PANTHER" id="PTHR12466">
    <property type="entry name" value="CDC73 DOMAIN PROTEIN"/>
    <property type="match status" value="1"/>
</dbReference>
<dbReference type="AlphaFoldDB" id="A0A7H8R6Z1"/>
<evidence type="ECO:0000256" key="4">
    <source>
        <dbReference type="ARBA" id="ARBA00023242"/>
    </source>
</evidence>
<comment type="subcellular location">
    <subcellularLocation>
        <location evidence="1">Nucleus</location>
    </subcellularLocation>
</comment>
<dbReference type="FunFam" id="3.40.50.11990:FF:000003">
    <property type="entry name" value="Pol II transcription elongation factor subunit Cdc73"/>
    <property type="match status" value="1"/>
</dbReference>
<dbReference type="GeneID" id="55995248"/>
<dbReference type="Proteomes" id="UP000509510">
    <property type="component" value="Chromosome IV"/>
</dbReference>
<dbReference type="InterPro" id="IPR031336">
    <property type="entry name" value="CDC73_C"/>
</dbReference>
<organism evidence="7 8">
    <name type="scientific">Talaromyces rugulosus</name>
    <name type="common">Penicillium rugulosum</name>
    <dbReference type="NCBI Taxonomy" id="121627"/>
    <lineage>
        <taxon>Eukaryota</taxon>
        <taxon>Fungi</taxon>
        <taxon>Dikarya</taxon>
        <taxon>Ascomycota</taxon>
        <taxon>Pezizomycotina</taxon>
        <taxon>Eurotiomycetes</taxon>
        <taxon>Eurotiomycetidae</taxon>
        <taxon>Eurotiales</taxon>
        <taxon>Trichocomaceae</taxon>
        <taxon>Talaromyces</taxon>
        <taxon>Talaromyces sect. Islandici</taxon>
    </lineage>
</organism>
<evidence type="ECO:0000313" key="7">
    <source>
        <dbReference type="EMBL" id="QKX60613.1"/>
    </source>
</evidence>